<dbReference type="RefSeq" id="WP_046487210.1">
    <property type="nucleotide sequence ID" value="NZ_CP040983.1"/>
</dbReference>
<dbReference type="KEGG" id="mbat:BN1208_0318"/>
<dbReference type="AlphaFoldDB" id="A0A0D6EUA7"/>
<protein>
    <submittedName>
        <fullName evidence="1">Uncharacterized protein</fullName>
    </submittedName>
</protein>
<keyword evidence="2" id="KW-1185">Reference proteome</keyword>
<dbReference type="STRING" id="1581557.BN1208_0318"/>
<evidence type="ECO:0000313" key="2">
    <source>
        <dbReference type="Proteomes" id="UP000064007"/>
    </source>
</evidence>
<organism evidence="1 2">
    <name type="scientific">Candidatus Methylopumilus planktonicus</name>
    <dbReference type="NCBI Taxonomy" id="1581557"/>
    <lineage>
        <taxon>Bacteria</taxon>
        <taxon>Pseudomonadati</taxon>
        <taxon>Pseudomonadota</taxon>
        <taxon>Betaproteobacteria</taxon>
        <taxon>Nitrosomonadales</taxon>
        <taxon>Methylophilaceae</taxon>
        <taxon>Candidatus Methylopumilus</taxon>
    </lineage>
</organism>
<dbReference type="HOGENOM" id="CLU_176222_0_0_4"/>
<dbReference type="EMBL" id="LN827929">
    <property type="protein sequence ID" value="CEZ19212.1"/>
    <property type="molecule type" value="Genomic_DNA"/>
</dbReference>
<name>A0A0D6EUA7_9PROT</name>
<dbReference type="Proteomes" id="UP000064007">
    <property type="component" value="Chromosome 1"/>
</dbReference>
<evidence type="ECO:0000313" key="1">
    <source>
        <dbReference type="EMBL" id="CEZ19212.1"/>
    </source>
</evidence>
<accession>A0A0D6EUA7</accession>
<dbReference type="OrthoDB" id="8537617at2"/>
<reference evidence="2" key="1">
    <citation type="submission" date="2014-12" db="EMBL/GenBank/DDBJ databases">
        <authorList>
            <person name="Salcher M.M."/>
        </authorList>
    </citation>
    <scope>NUCLEOTIDE SEQUENCE [LARGE SCALE GENOMIC DNA]</scope>
    <source>
        <strain evidence="2">MMS-10A-171</strain>
    </source>
</reference>
<gene>
    <name evidence="1" type="ORF">BN1208_0318</name>
</gene>
<proteinExistence type="predicted"/>
<sequence>MNELQNIPNNLTPPEEQSAWADLVICRVEVDLPNWLSQLAGGNNWQVYSESEYDHSISFLLRQGKKEAEVTLFNNGYAQVDLNGKSIFDGSITSGANKCAHLSYYRADNGDPIVLN</sequence>